<dbReference type="InterPro" id="IPR006224">
    <property type="entry name" value="PsdUridine_synth_RluA-like_CS"/>
</dbReference>
<dbReference type="InterPro" id="IPR036986">
    <property type="entry name" value="S4_RNA-bd_sf"/>
</dbReference>
<dbReference type="Proteomes" id="UP000441925">
    <property type="component" value="Unassembled WGS sequence"/>
</dbReference>
<protein>
    <recommendedName>
        <fullName evidence="4">RNA pseudouridylate synthase</fullName>
    </recommendedName>
    <alternativeName>
        <fullName evidence="5">RNA-uridine isomerase</fullName>
    </alternativeName>
</protein>
<dbReference type="PANTHER" id="PTHR21600">
    <property type="entry name" value="MITOCHONDRIAL RNA PSEUDOURIDINE SYNTHASE"/>
    <property type="match status" value="1"/>
</dbReference>
<keyword evidence="3" id="KW-0413">Isomerase</keyword>
<evidence type="ECO:0000256" key="5">
    <source>
        <dbReference type="ARBA" id="ARBA00033164"/>
    </source>
</evidence>
<dbReference type="RefSeq" id="WP_154538964.1">
    <property type="nucleotide sequence ID" value="NZ_JAXDSU010000041.1"/>
</dbReference>
<keyword evidence="9" id="KW-1185">Reference proteome</keyword>
<evidence type="ECO:0000313" key="8">
    <source>
        <dbReference type="EMBL" id="MSS76859.1"/>
    </source>
</evidence>
<accession>A0A6N7VT35</accession>
<organism evidence="8 9">
    <name type="scientific">Anaerococcus porci</name>
    <dbReference type="NCBI Taxonomy" id="2652269"/>
    <lineage>
        <taxon>Bacteria</taxon>
        <taxon>Bacillati</taxon>
        <taxon>Bacillota</taxon>
        <taxon>Tissierellia</taxon>
        <taxon>Tissierellales</taxon>
        <taxon>Peptoniphilaceae</taxon>
        <taxon>Anaerococcus</taxon>
    </lineage>
</organism>
<dbReference type="EMBL" id="VULQ01000001">
    <property type="protein sequence ID" value="MSS76859.1"/>
    <property type="molecule type" value="Genomic_DNA"/>
</dbReference>
<evidence type="ECO:0000256" key="3">
    <source>
        <dbReference type="ARBA" id="ARBA00023235"/>
    </source>
</evidence>
<dbReference type="GO" id="GO:0009982">
    <property type="term" value="F:pseudouridine synthase activity"/>
    <property type="evidence" value="ECO:0007669"/>
    <property type="project" value="InterPro"/>
</dbReference>
<gene>
    <name evidence="8" type="ORF">FYJ26_00150</name>
</gene>
<evidence type="ECO:0000256" key="6">
    <source>
        <dbReference type="PROSITE-ProRule" id="PRU00182"/>
    </source>
</evidence>
<comment type="similarity">
    <text evidence="2">Belongs to the pseudouridine synthase RluA family.</text>
</comment>
<evidence type="ECO:0000313" key="9">
    <source>
        <dbReference type="Proteomes" id="UP000441925"/>
    </source>
</evidence>
<keyword evidence="6" id="KW-0694">RNA-binding</keyword>
<dbReference type="CDD" id="cd02869">
    <property type="entry name" value="PseudoU_synth_RluA_like"/>
    <property type="match status" value="1"/>
</dbReference>
<dbReference type="Gene3D" id="3.30.2350.10">
    <property type="entry name" value="Pseudouridine synthase"/>
    <property type="match status" value="1"/>
</dbReference>
<dbReference type="PROSITE" id="PS50889">
    <property type="entry name" value="S4"/>
    <property type="match status" value="1"/>
</dbReference>
<dbReference type="GO" id="GO:0140098">
    <property type="term" value="F:catalytic activity, acting on RNA"/>
    <property type="evidence" value="ECO:0007669"/>
    <property type="project" value="UniProtKB-ARBA"/>
</dbReference>
<reference evidence="8 9" key="1">
    <citation type="submission" date="2019-08" db="EMBL/GenBank/DDBJ databases">
        <title>In-depth cultivation of the pig gut microbiome towards novel bacterial diversity and tailored functional studies.</title>
        <authorList>
            <person name="Wylensek D."/>
            <person name="Hitch T.C.A."/>
            <person name="Clavel T."/>
        </authorList>
    </citation>
    <scope>NUCLEOTIDE SEQUENCE [LARGE SCALE GENOMIC DNA]</scope>
    <source>
        <strain evidence="8 9">WCA-380-WT-2B</strain>
    </source>
</reference>
<dbReference type="InterPro" id="IPR020103">
    <property type="entry name" value="PsdUridine_synth_cat_dom_sf"/>
</dbReference>
<dbReference type="AlphaFoldDB" id="A0A6N7VT35"/>
<sequence>MLISRIDMIEVKIGKNDSNQRFDRFLRKYFKNASLSVIQKNIRKKNFKINDKRAKKDDLICEGDLVKMYIKDEDYNKWVNTRKFKDCDFNIDIVYEDDNIVVIDKKKGVLSHAASPKDYGNNIVDQMTSYLYKTNKVDSRDLTFKPSIVNRLDRNTAGLIIGAKNARALRELNKAIKNSQIHKYYLTIVEGKVDKDFTIDTNIIKNENKNIVKSNEDGKRIITKFHPLDINDKYSLLECKLITGRTHQIRYSLFKNDTPIIGDRKYFKSGIDYRKYGLDSQVLLAYKLSFNTKGFLSYLNNKEIKSNQTKDLLKLKEKVFNESYTR</sequence>
<dbReference type="GO" id="GO:0003723">
    <property type="term" value="F:RNA binding"/>
    <property type="evidence" value="ECO:0007669"/>
    <property type="project" value="UniProtKB-KW"/>
</dbReference>
<evidence type="ECO:0000256" key="1">
    <source>
        <dbReference type="ARBA" id="ARBA00000073"/>
    </source>
</evidence>
<evidence type="ECO:0000259" key="7">
    <source>
        <dbReference type="Pfam" id="PF00849"/>
    </source>
</evidence>
<dbReference type="InterPro" id="IPR050188">
    <property type="entry name" value="RluA_PseudoU_synthase"/>
</dbReference>
<dbReference type="InterPro" id="IPR006145">
    <property type="entry name" value="PsdUridine_synth_RsuA/RluA"/>
</dbReference>
<comment type="caution">
    <text evidence="8">The sequence shown here is derived from an EMBL/GenBank/DDBJ whole genome shotgun (WGS) entry which is preliminary data.</text>
</comment>
<evidence type="ECO:0000256" key="4">
    <source>
        <dbReference type="ARBA" id="ARBA00031870"/>
    </source>
</evidence>
<comment type="catalytic activity">
    <reaction evidence="1">
        <text>a uridine in RNA = a pseudouridine in RNA</text>
        <dbReference type="Rhea" id="RHEA:48348"/>
        <dbReference type="Rhea" id="RHEA-COMP:12068"/>
        <dbReference type="Rhea" id="RHEA-COMP:12069"/>
        <dbReference type="ChEBI" id="CHEBI:65314"/>
        <dbReference type="ChEBI" id="CHEBI:65315"/>
    </reaction>
</comment>
<dbReference type="Gene3D" id="3.10.290.10">
    <property type="entry name" value="RNA-binding S4 domain"/>
    <property type="match status" value="1"/>
</dbReference>
<dbReference type="GO" id="GO:0006396">
    <property type="term" value="P:RNA processing"/>
    <property type="evidence" value="ECO:0007669"/>
    <property type="project" value="UniProtKB-ARBA"/>
</dbReference>
<feature type="domain" description="Pseudouridine synthase RsuA/RluA-like" evidence="7">
    <location>
        <begin position="99"/>
        <end position="251"/>
    </location>
</feature>
<dbReference type="SUPFAM" id="SSF55120">
    <property type="entry name" value="Pseudouridine synthase"/>
    <property type="match status" value="1"/>
</dbReference>
<dbReference type="GO" id="GO:0001522">
    <property type="term" value="P:pseudouridine synthesis"/>
    <property type="evidence" value="ECO:0007669"/>
    <property type="project" value="InterPro"/>
</dbReference>
<dbReference type="Pfam" id="PF00849">
    <property type="entry name" value="PseudoU_synth_2"/>
    <property type="match status" value="1"/>
</dbReference>
<name>A0A6N7VT35_9FIRM</name>
<evidence type="ECO:0000256" key="2">
    <source>
        <dbReference type="ARBA" id="ARBA00010876"/>
    </source>
</evidence>
<dbReference type="PROSITE" id="PS01129">
    <property type="entry name" value="PSI_RLU"/>
    <property type="match status" value="1"/>
</dbReference>
<proteinExistence type="inferred from homology"/>